<keyword evidence="1" id="KW-0472">Membrane</keyword>
<dbReference type="OrthoDB" id="8242977at2"/>
<keyword evidence="1" id="KW-0812">Transmembrane</keyword>
<dbReference type="EMBL" id="NAFK01000171">
    <property type="protein sequence ID" value="OSJ24753.1"/>
    <property type="molecule type" value="Genomic_DNA"/>
</dbReference>
<dbReference type="EMBL" id="NAFI01000185">
    <property type="protein sequence ID" value="OSJ04181.1"/>
    <property type="molecule type" value="Genomic_DNA"/>
</dbReference>
<organism evidence="2 4">
    <name type="scientific">Bradyrhizobium canariense</name>
    <dbReference type="NCBI Taxonomy" id="255045"/>
    <lineage>
        <taxon>Bacteria</taxon>
        <taxon>Pseudomonadati</taxon>
        <taxon>Pseudomonadota</taxon>
        <taxon>Alphaproteobacteria</taxon>
        <taxon>Hyphomicrobiales</taxon>
        <taxon>Nitrobacteraceae</taxon>
        <taxon>Bradyrhizobium</taxon>
    </lineage>
</organism>
<evidence type="ECO:0000313" key="3">
    <source>
        <dbReference type="EMBL" id="OSJ24753.1"/>
    </source>
</evidence>
<evidence type="ECO:0000313" key="2">
    <source>
        <dbReference type="EMBL" id="OSJ04181.1"/>
    </source>
</evidence>
<evidence type="ECO:0000313" key="4">
    <source>
        <dbReference type="Proteomes" id="UP000193553"/>
    </source>
</evidence>
<evidence type="ECO:0000256" key="1">
    <source>
        <dbReference type="SAM" id="Phobius"/>
    </source>
</evidence>
<dbReference type="Proteomes" id="UP000193553">
    <property type="component" value="Unassembled WGS sequence"/>
</dbReference>
<protein>
    <submittedName>
        <fullName evidence="2">Uncharacterized protein</fullName>
    </submittedName>
</protein>
<proteinExistence type="predicted"/>
<reference evidence="4 5" key="1">
    <citation type="submission" date="2017-03" db="EMBL/GenBank/DDBJ databases">
        <title>Whole genome sequences of fourteen strains of Bradyrhizobium canariense and one strain of Bradyrhizobium japonicum isolated from Lupinus (Papilionoideae: Genisteae) species in Algeria.</title>
        <authorList>
            <person name="Crovadore J."/>
            <person name="Chekireb D."/>
            <person name="Brachmann A."/>
            <person name="Chablais R."/>
            <person name="Cochard B."/>
            <person name="Lefort F."/>
        </authorList>
    </citation>
    <scope>NUCLEOTIDE SEQUENCE [LARGE SCALE GENOMIC DNA]</scope>
    <source>
        <strain evidence="2 4">UBMA195</strain>
        <strain evidence="3 5">UBMAN05</strain>
    </source>
</reference>
<dbReference type="AlphaFoldDB" id="A0A1X3FH61"/>
<keyword evidence="5" id="KW-1185">Reference proteome</keyword>
<comment type="caution">
    <text evidence="2">The sequence shown here is derived from an EMBL/GenBank/DDBJ whole genome shotgun (WGS) entry which is preliminary data.</text>
</comment>
<dbReference type="RefSeq" id="WP_085361611.1">
    <property type="nucleotide sequence ID" value="NZ_NAFC01000169.1"/>
</dbReference>
<dbReference type="Proteomes" id="UP000193884">
    <property type="component" value="Unassembled WGS sequence"/>
</dbReference>
<gene>
    <name evidence="3" type="ORF">BST63_26370</name>
    <name evidence="2" type="ORF">BSZ18_29530</name>
</gene>
<name>A0A1X3FH61_9BRAD</name>
<sequence>MPYSTADQTRGERNGKLVADVFCALLLATFSVVFFGWLGGLAAFIVVESCLLAIDWVIPSKNDAAGVVR</sequence>
<feature type="transmembrane region" description="Helical" evidence="1">
    <location>
        <begin position="21"/>
        <end position="47"/>
    </location>
</feature>
<accession>A0A1X3FH61</accession>
<evidence type="ECO:0000313" key="5">
    <source>
        <dbReference type="Proteomes" id="UP000193884"/>
    </source>
</evidence>
<keyword evidence="1" id="KW-1133">Transmembrane helix</keyword>